<dbReference type="InterPro" id="IPR051446">
    <property type="entry name" value="HTH_trans_reg/aminotransferase"/>
</dbReference>
<dbReference type="SMART" id="SM00345">
    <property type="entry name" value="HTH_GNTR"/>
    <property type="match status" value="1"/>
</dbReference>
<evidence type="ECO:0000256" key="1">
    <source>
        <dbReference type="ARBA" id="ARBA00005384"/>
    </source>
</evidence>
<evidence type="ECO:0000259" key="6">
    <source>
        <dbReference type="PROSITE" id="PS50949"/>
    </source>
</evidence>
<dbReference type="SUPFAM" id="SSF53383">
    <property type="entry name" value="PLP-dependent transferases"/>
    <property type="match status" value="1"/>
</dbReference>
<dbReference type="CDD" id="cd07377">
    <property type="entry name" value="WHTH_GntR"/>
    <property type="match status" value="1"/>
</dbReference>
<dbReference type="InterPro" id="IPR036388">
    <property type="entry name" value="WH-like_DNA-bd_sf"/>
</dbReference>
<keyword evidence="8" id="KW-1185">Reference proteome</keyword>
<dbReference type="Pfam" id="PF00392">
    <property type="entry name" value="GntR"/>
    <property type="match status" value="1"/>
</dbReference>
<dbReference type="Pfam" id="PF00155">
    <property type="entry name" value="Aminotran_1_2"/>
    <property type="match status" value="1"/>
</dbReference>
<protein>
    <submittedName>
        <fullName evidence="7">PLP-dependent aminotransferase family protein</fullName>
    </submittedName>
</protein>
<comment type="caution">
    <text evidence="7">The sequence shown here is derived from an EMBL/GenBank/DDBJ whole genome shotgun (WGS) entry which is preliminary data.</text>
</comment>
<dbReference type="CDD" id="cd00609">
    <property type="entry name" value="AAT_like"/>
    <property type="match status" value="1"/>
</dbReference>
<keyword evidence="3" id="KW-0805">Transcription regulation</keyword>
<dbReference type="EMBL" id="BAAAVT010000014">
    <property type="protein sequence ID" value="GAA3069661.1"/>
    <property type="molecule type" value="Genomic_DNA"/>
</dbReference>
<dbReference type="PANTHER" id="PTHR46577">
    <property type="entry name" value="HTH-TYPE TRANSCRIPTIONAL REGULATORY PROTEIN GABR"/>
    <property type="match status" value="1"/>
</dbReference>
<dbReference type="Gene3D" id="1.10.10.10">
    <property type="entry name" value="Winged helix-like DNA-binding domain superfamily/Winged helix DNA-binding domain"/>
    <property type="match status" value="1"/>
</dbReference>
<dbReference type="Gene3D" id="3.40.640.10">
    <property type="entry name" value="Type I PLP-dependent aspartate aminotransferase-like (Major domain)"/>
    <property type="match status" value="1"/>
</dbReference>
<dbReference type="InterPro" id="IPR000524">
    <property type="entry name" value="Tscrpt_reg_HTH_GntR"/>
</dbReference>
<evidence type="ECO:0000256" key="4">
    <source>
        <dbReference type="ARBA" id="ARBA00023125"/>
    </source>
</evidence>
<evidence type="ECO:0000256" key="5">
    <source>
        <dbReference type="ARBA" id="ARBA00023163"/>
    </source>
</evidence>
<keyword evidence="4" id="KW-0238">DNA-binding</keyword>
<accession>A0ABP6M3V7</accession>
<keyword evidence="7" id="KW-0808">Transferase</keyword>
<evidence type="ECO:0000256" key="2">
    <source>
        <dbReference type="ARBA" id="ARBA00022898"/>
    </source>
</evidence>
<feature type="domain" description="HTH gntR-type" evidence="6">
    <location>
        <begin position="1"/>
        <end position="61"/>
    </location>
</feature>
<dbReference type="Proteomes" id="UP001500236">
    <property type="component" value="Unassembled WGS sequence"/>
</dbReference>
<dbReference type="Gene3D" id="3.90.1150.10">
    <property type="entry name" value="Aspartate Aminotransferase, domain 1"/>
    <property type="match status" value="1"/>
</dbReference>
<dbReference type="InterPro" id="IPR015421">
    <property type="entry name" value="PyrdxlP-dep_Trfase_major"/>
</dbReference>
<name>A0ABP6M3V7_9MICC</name>
<dbReference type="SUPFAM" id="SSF46785">
    <property type="entry name" value="Winged helix' DNA-binding domain"/>
    <property type="match status" value="1"/>
</dbReference>
<keyword evidence="7" id="KW-0032">Aminotransferase</keyword>
<dbReference type="InterPro" id="IPR015422">
    <property type="entry name" value="PyrdxlP-dep_Trfase_small"/>
</dbReference>
<comment type="similarity">
    <text evidence="1">In the C-terminal section; belongs to the class-I pyridoxal-phosphate-dependent aminotransferase family.</text>
</comment>
<sequence>MEQHLRRWIEQAPVGARLPSSRRLVSELQVSPVTVQTAVRRLVGLGLVESRPGVGTFVRPRRPAASRDHRWQTAALSLSDPVAAAAPATLRSASPEAIPLHVGYPEPGLLPRRLLQSAWSRAGRTDSSLQRPPAAGLPELQAWFAQELMAAEAGGAGISARDVLIVPGSQSGLVAVFRALIGRDQPLVMESPTYWGAILAARHIGARIIPVPTGPHGPDPEQVRQALIRSGARTFYAQPTFANPTGAQWSPARGREILDVVRDQGAFLIEDDYAHDFGIDGAVAPLAAQDPDGHVVHLRSLTKSLSPSVRVAAVVAHGPARERILRACQAESLYVSAVLQSVALDVVTQPGWSTHRRGLREELGRRRDLLVRAVHQHMPDAQLEYIPRGGLHLWLHLPDLPDVGAFVRRCEEKGVVVAGGDEWFPAEAPAGHVRISYCGPRTEEFDEAGRLMGEALRECLEDQR</sequence>
<gene>
    <name evidence="7" type="ORF">GCM10010529_22640</name>
</gene>
<dbReference type="PANTHER" id="PTHR46577:SF2">
    <property type="entry name" value="TRANSCRIPTIONAL REGULATORY PROTEIN"/>
    <property type="match status" value="1"/>
</dbReference>
<keyword evidence="5" id="KW-0804">Transcription</keyword>
<proteinExistence type="inferred from homology"/>
<dbReference type="GO" id="GO:0008483">
    <property type="term" value="F:transaminase activity"/>
    <property type="evidence" value="ECO:0007669"/>
    <property type="project" value="UniProtKB-KW"/>
</dbReference>
<dbReference type="InterPro" id="IPR036390">
    <property type="entry name" value="WH_DNA-bd_sf"/>
</dbReference>
<organism evidence="7 8">
    <name type="scientific">Nesterenkonia aethiopica</name>
    <dbReference type="NCBI Taxonomy" id="269144"/>
    <lineage>
        <taxon>Bacteria</taxon>
        <taxon>Bacillati</taxon>
        <taxon>Actinomycetota</taxon>
        <taxon>Actinomycetes</taxon>
        <taxon>Micrococcales</taxon>
        <taxon>Micrococcaceae</taxon>
        <taxon>Nesterenkonia</taxon>
    </lineage>
</organism>
<evidence type="ECO:0000313" key="7">
    <source>
        <dbReference type="EMBL" id="GAA3069661.1"/>
    </source>
</evidence>
<dbReference type="InterPro" id="IPR015424">
    <property type="entry name" value="PyrdxlP-dep_Trfase"/>
</dbReference>
<keyword evidence="2" id="KW-0663">Pyridoxal phosphate</keyword>
<dbReference type="PROSITE" id="PS50949">
    <property type="entry name" value="HTH_GNTR"/>
    <property type="match status" value="1"/>
</dbReference>
<evidence type="ECO:0000313" key="8">
    <source>
        <dbReference type="Proteomes" id="UP001500236"/>
    </source>
</evidence>
<dbReference type="InterPro" id="IPR004839">
    <property type="entry name" value="Aminotransferase_I/II_large"/>
</dbReference>
<reference evidence="8" key="1">
    <citation type="journal article" date="2019" name="Int. J. Syst. Evol. Microbiol.">
        <title>The Global Catalogue of Microorganisms (GCM) 10K type strain sequencing project: providing services to taxonomists for standard genome sequencing and annotation.</title>
        <authorList>
            <consortium name="The Broad Institute Genomics Platform"/>
            <consortium name="The Broad Institute Genome Sequencing Center for Infectious Disease"/>
            <person name="Wu L."/>
            <person name="Ma J."/>
        </authorList>
    </citation>
    <scope>NUCLEOTIDE SEQUENCE [LARGE SCALE GENOMIC DNA]</scope>
    <source>
        <strain evidence="8">JCM 14309</strain>
    </source>
</reference>
<evidence type="ECO:0000256" key="3">
    <source>
        <dbReference type="ARBA" id="ARBA00023015"/>
    </source>
</evidence>